<keyword evidence="2" id="KW-1185">Reference proteome</keyword>
<name>A0A432UZB9_9HYPH</name>
<dbReference type="CDD" id="cd00093">
    <property type="entry name" value="HTH_XRE"/>
    <property type="match status" value="1"/>
</dbReference>
<dbReference type="InterPro" id="IPR001387">
    <property type="entry name" value="Cro/C1-type_HTH"/>
</dbReference>
<dbReference type="Gene3D" id="6.10.250.730">
    <property type="match status" value="2"/>
</dbReference>
<accession>A0A432UZB9</accession>
<protein>
    <submittedName>
        <fullName evidence="1">DUF982 domain-containing protein</fullName>
    </submittedName>
</protein>
<dbReference type="InterPro" id="IPR010385">
    <property type="entry name" value="DUF982"/>
</dbReference>
<evidence type="ECO:0000313" key="2">
    <source>
        <dbReference type="Proteomes" id="UP000281647"/>
    </source>
</evidence>
<proteinExistence type="predicted"/>
<gene>
    <name evidence="1" type="ORF">EET67_24305</name>
</gene>
<comment type="caution">
    <text evidence="1">The sequence shown here is derived from an EMBL/GenBank/DDBJ whole genome shotgun (WGS) entry which is preliminary data.</text>
</comment>
<reference evidence="1 2" key="1">
    <citation type="submission" date="2018-11" db="EMBL/GenBank/DDBJ databases">
        <title>Pseudaminobacter arsenicus sp. nov., an arsenic-resistant bacterium isolated from arsenic-rich aquifers.</title>
        <authorList>
            <person name="Mu Y."/>
        </authorList>
    </citation>
    <scope>NUCLEOTIDE SEQUENCE [LARGE SCALE GENOMIC DNA]</scope>
    <source>
        <strain evidence="1 2">CB3</strain>
    </source>
</reference>
<dbReference type="Pfam" id="PF06169">
    <property type="entry name" value="DUF982"/>
    <property type="match status" value="1"/>
</dbReference>
<dbReference type="AlphaFoldDB" id="A0A432UZB9"/>
<sequence>MIARLKDWLKVLRWSEEDLAEELGCEPSDVRTLFDGRRRPPLALMAWLETLVKIHKTLPCPRLNGPINATATDMETILLAARPLSLPALREAQRWTASSRRSIDVRYSGARLLPSHRPLQTDHTTEHVLFESPVAVFDGMGVPTMIGSVTDACKLLQDWPAASRNGTHMVALNACKAAAEGVIDGETARTTFIAFARRNNILVPETVSLSASRRMGSLPGQTTGRNPIRPRLPQPGHEKLEEVMNKNFDSPVYVRDGAITLTIDDISGALAFMSKWPTDYRGVVFETVRWGFYAAHQGRLSVETAQKSFKGWARALGILVESPGRSTHTLLAA</sequence>
<evidence type="ECO:0000313" key="1">
    <source>
        <dbReference type="EMBL" id="RUM95253.1"/>
    </source>
</evidence>
<dbReference type="EMBL" id="RKST01000056">
    <property type="protein sequence ID" value="RUM95253.1"/>
    <property type="molecule type" value="Genomic_DNA"/>
</dbReference>
<dbReference type="Proteomes" id="UP000281647">
    <property type="component" value="Unassembled WGS sequence"/>
</dbReference>
<organism evidence="1 2">
    <name type="scientific">Borborobacter arsenicus</name>
    <dbReference type="NCBI Taxonomy" id="1851146"/>
    <lineage>
        <taxon>Bacteria</taxon>
        <taxon>Pseudomonadati</taxon>
        <taxon>Pseudomonadota</taxon>
        <taxon>Alphaproteobacteria</taxon>
        <taxon>Hyphomicrobiales</taxon>
        <taxon>Phyllobacteriaceae</taxon>
        <taxon>Borborobacter</taxon>
    </lineage>
</organism>